<keyword evidence="7 9" id="KW-1133">Transmembrane helix</keyword>
<organism evidence="10 11">
    <name type="scientific">Dolichospermum circinale CS-537/01</name>
    <dbReference type="NCBI Taxonomy" id="3021739"/>
    <lineage>
        <taxon>Bacteria</taxon>
        <taxon>Bacillati</taxon>
        <taxon>Cyanobacteriota</taxon>
        <taxon>Cyanophyceae</taxon>
        <taxon>Nostocales</taxon>
        <taxon>Aphanizomenonaceae</taxon>
        <taxon>Dolichospermum</taxon>
        <taxon>Dolichospermum circinale</taxon>
    </lineage>
</organism>
<evidence type="ECO:0000256" key="5">
    <source>
        <dbReference type="ARBA" id="ARBA00022692"/>
    </source>
</evidence>
<feature type="transmembrane region" description="Helical" evidence="9">
    <location>
        <begin position="251"/>
        <end position="271"/>
    </location>
</feature>
<evidence type="ECO:0000313" key="10">
    <source>
        <dbReference type="EMBL" id="MDB9485299.1"/>
    </source>
</evidence>
<keyword evidence="2" id="KW-0813">Transport</keyword>
<comment type="caution">
    <text evidence="10">The sequence shown here is derived from an EMBL/GenBank/DDBJ whole genome shotgun (WGS) entry which is preliminary data.</text>
</comment>
<evidence type="ECO:0000256" key="2">
    <source>
        <dbReference type="ARBA" id="ARBA00022448"/>
    </source>
</evidence>
<feature type="transmembrane region" description="Helical" evidence="9">
    <location>
        <begin position="303"/>
        <end position="327"/>
    </location>
</feature>
<feature type="transmembrane region" description="Helical" evidence="9">
    <location>
        <begin position="61"/>
        <end position="90"/>
    </location>
</feature>
<reference evidence="10 11" key="1">
    <citation type="submission" date="2023-01" db="EMBL/GenBank/DDBJ databases">
        <title>Genomes from the Australian National Cyanobacteria Reference Collection.</title>
        <authorList>
            <person name="Willis A."/>
            <person name="Lee E.M.F."/>
        </authorList>
    </citation>
    <scope>NUCLEOTIDE SEQUENCE [LARGE SCALE GENOMIC DNA]</scope>
    <source>
        <strain evidence="10 11">CS-537/01</strain>
    </source>
</reference>
<name>A0ABT5A1B3_9CYAN</name>
<evidence type="ECO:0000256" key="4">
    <source>
        <dbReference type="ARBA" id="ARBA00022519"/>
    </source>
</evidence>
<evidence type="ECO:0000256" key="9">
    <source>
        <dbReference type="SAM" id="Phobius"/>
    </source>
</evidence>
<dbReference type="InterPro" id="IPR018227">
    <property type="entry name" value="Amino_acid_transport_2"/>
</dbReference>
<sequence>MIGQERQDQQAVTRLFSHLEFDGNKFQHQPGSVLGNTALIVGTTVGAGIIGLPAVTLPSGIIPSTVAIIFVWFYTLLSGLIIAEVTLNIMRIEGIPHLGLLAIVEKILGKVGARIAGVAYLFNHYALLVAYMTKGGEVLTTTVNQVWKLENILPHWAGTVSFSLIFGSMIYWGKNNFIEKLNEIFTIILIMAFVGLLLLGGSQIQSSQFLVQNWTAIGGSLAVIYVAMFYHSVIPLVVTQLEGDIPKIRQSIILGSVIPLLMFLAWNAVILGCVTPDIIQLSPGHERIFDPLKILRNGASGEWFAMLLSIFSEFAIVTSFIGITYGLTDFFKDISLITKSEISRLPLYSLVLLPPLSLGTFNPTIFFQALEYTGTFSISILAGIMPALMSWKQSQKPEFFHSNHQTLVPGGKITLIFIIMGGIFLIGRQFQYITIYKF</sequence>
<feature type="transmembrane region" description="Helical" evidence="9">
    <location>
        <begin position="111"/>
        <end position="132"/>
    </location>
</feature>
<feature type="transmembrane region" description="Helical" evidence="9">
    <location>
        <begin position="412"/>
        <end position="430"/>
    </location>
</feature>
<keyword evidence="5 9" id="KW-0812">Transmembrane</keyword>
<feature type="transmembrane region" description="Helical" evidence="9">
    <location>
        <begin position="184"/>
        <end position="204"/>
    </location>
</feature>
<keyword evidence="11" id="KW-1185">Reference proteome</keyword>
<evidence type="ECO:0000256" key="8">
    <source>
        <dbReference type="ARBA" id="ARBA00023136"/>
    </source>
</evidence>
<keyword evidence="3" id="KW-1003">Cell membrane</keyword>
<evidence type="ECO:0000256" key="6">
    <source>
        <dbReference type="ARBA" id="ARBA00022970"/>
    </source>
</evidence>
<comment type="subcellular location">
    <subcellularLocation>
        <location evidence="1">Cell inner membrane</location>
        <topology evidence="1">Multi-pass membrane protein</topology>
    </subcellularLocation>
</comment>
<proteinExistence type="predicted"/>
<evidence type="ECO:0000313" key="11">
    <source>
        <dbReference type="Proteomes" id="UP001212123"/>
    </source>
</evidence>
<gene>
    <name evidence="10" type="ORF">PN492_01830</name>
</gene>
<feature type="transmembrane region" description="Helical" evidence="9">
    <location>
        <begin position="347"/>
        <end position="366"/>
    </location>
</feature>
<dbReference type="Proteomes" id="UP001212123">
    <property type="component" value="Unassembled WGS sequence"/>
</dbReference>
<dbReference type="Pfam" id="PF03222">
    <property type="entry name" value="Trp_Tyr_perm"/>
    <property type="match status" value="1"/>
</dbReference>
<dbReference type="PANTHER" id="PTHR32195:SF26">
    <property type="entry name" value="TRYPTOPHAN OR TYROSINE TRANSPORTER PROTEIN"/>
    <property type="match status" value="1"/>
</dbReference>
<dbReference type="EMBL" id="JAQMTU010000013">
    <property type="protein sequence ID" value="MDB9485299.1"/>
    <property type="molecule type" value="Genomic_DNA"/>
</dbReference>
<dbReference type="RefSeq" id="WP_271804702.1">
    <property type="nucleotide sequence ID" value="NZ_JAQMTU010000013.1"/>
</dbReference>
<evidence type="ECO:0000256" key="7">
    <source>
        <dbReference type="ARBA" id="ARBA00022989"/>
    </source>
</evidence>
<evidence type="ECO:0000256" key="1">
    <source>
        <dbReference type="ARBA" id="ARBA00004429"/>
    </source>
</evidence>
<protein>
    <submittedName>
        <fullName evidence="10">Aromatic amino acid transport family protein</fullName>
    </submittedName>
</protein>
<feature type="transmembrane region" description="Helical" evidence="9">
    <location>
        <begin position="33"/>
        <end position="55"/>
    </location>
</feature>
<dbReference type="Gene3D" id="1.20.1740.10">
    <property type="entry name" value="Amino acid/polyamine transporter I"/>
    <property type="match status" value="1"/>
</dbReference>
<keyword evidence="8 9" id="KW-0472">Membrane</keyword>
<dbReference type="PANTHER" id="PTHR32195">
    <property type="entry name" value="OS07G0662800 PROTEIN"/>
    <property type="match status" value="1"/>
</dbReference>
<dbReference type="PRINTS" id="PR00166">
    <property type="entry name" value="AROAAPRMEASE"/>
</dbReference>
<accession>A0ABT5A1B3</accession>
<keyword evidence="4" id="KW-0997">Cell inner membrane</keyword>
<feature type="transmembrane region" description="Helical" evidence="9">
    <location>
        <begin position="216"/>
        <end position="239"/>
    </location>
</feature>
<dbReference type="InterPro" id="IPR013059">
    <property type="entry name" value="Trp_tyr_transpt"/>
</dbReference>
<feature type="transmembrane region" description="Helical" evidence="9">
    <location>
        <begin position="152"/>
        <end position="172"/>
    </location>
</feature>
<keyword evidence="6" id="KW-0029">Amino-acid transport</keyword>
<evidence type="ECO:0000256" key="3">
    <source>
        <dbReference type="ARBA" id="ARBA00022475"/>
    </source>
</evidence>